<keyword evidence="11 12" id="KW-0464">Manganese</keyword>
<dbReference type="GO" id="GO:0005886">
    <property type="term" value="C:plasma membrane"/>
    <property type="evidence" value="ECO:0007669"/>
    <property type="project" value="UniProtKB-SubCell"/>
</dbReference>
<evidence type="ECO:0000256" key="4">
    <source>
        <dbReference type="ARBA" id="ARBA00022676"/>
    </source>
</evidence>
<name>A0A418XX59_9GAMM</name>
<dbReference type="GO" id="GO:0009276">
    <property type="term" value="C:Gram-negative-bacterium-type cell wall"/>
    <property type="evidence" value="ECO:0007669"/>
    <property type="project" value="InterPro"/>
</dbReference>
<dbReference type="GO" id="GO:0044038">
    <property type="term" value="P:cell wall macromolecule biosynthetic process"/>
    <property type="evidence" value="ECO:0007669"/>
    <property type="project" value="TreeGrafter"/>
</dbReference>
<feature type="binding site" evidence="13">
    <location>
        <position position="215"/>
    </location>
    <ligand>
        <name>Mg(2+)</name>
        <dbReference type="ChEBI" id="CHEBI:18420"/>
    </ligand>
</feature>
<dbReference type="Pfam" id="PF00953">
    <property type="entry name" value="Glycos_transf_4"/>
    <property type="match status" value="1"/>
</dbReference>
<feature type="transmembrane region" description="Helical" evidence="12">
    <location>
        <begin position="122"/>
        <end position="145"/>
    </location>
</feature>
<dbReference type="PROSITE" id="PS01348">
    <property type="entry name" value="MRAY_2"/>
    <property type="match status" value="1"/>
</dbReference>
<dbReference type="AlphaFoldDB" id="A0A418XX59"/>
<keyword evidence="5 12" id="KW-0808">Transferase</keyword>
<dbReference type="HAMAP" id="MF_02030">
    <property type="entry name" value="WecA_Gammaproteo"/>
    <property type="match status" value="1"/>
</dbReference>
<feature type="transmembrane region" description="Helical" evidence="12">
    <location>
        <begin position="212"/>
        <end position="230"/>
    </location>
</feature>
<evidence type="ECO:0000256" key="1">
    <source>
        <dbReference type="ARBA" id="ARBA00004651"/>
    </source>
</evidence>
<feature type="transmembrane region" description="Helical" evidence="12">
    <location>
        <begin position="98"/>
        <end position="116"/>
    </location>
</feature>
<dbReference type="NCBIfam" id="TIGR02380">
    <property type="entry name" value="ECA_wecA"/>
    <property type="match status" value="1"/>
</dbReference>
<comment type="function">
    <text evidence="12">Catalyzes the transfer of the GlcNAc-1-phosphate moiety from UDP-GlcNAc onto the carrier lipid undecaprenyl phosphate (C55-P), yielding GlcNAc-pyrophosphoryl-undecaprenyl (GlcNAc-PP-C55).</text>
</comment>
<keyword evidence="6 12" id="KW-0812">Transmembrane</keyword>
<dbReference type="InterPro" id="IPR000715">
    <property type="entry name" value="Glycosyl_transferase_4"/>
</dbReference>
<comment type="cofactor">
    <cofactor evidence="12">
        <name>Mn(2+)</name>
        <dbReference type="ChEBI" id="CHEBI:29035"/>
    </cofactor>
</comment>
<sequence length="361" mass="38974">MEAAGTSLLSGVFALISLRMLMPFAVKFRLVDKPDQRKLHKGAVPLVGGLSAFVGVFLGFMLGMPLTSGYLIFLLCASVLVVLGAVDDARDISAKFRLFAQVVLGAVLVYGSGDSLESFGNLVGLGVIELGVFGPLVSIAAVIGATNAFNMIDGIDGLAGSLSLIALLSLALLFSVSDGHEAGLALSLGLSCALIPYLMANLRIPPFKRRIFMGDAGSMFIGFAIVWLMIQGAPLEGAAFRPVTALWLIALPLIDMVAIMVRRARKGQSVMNPDREHLHHIFMRAGFSDRQALMLISFVAMLFASFGLLGEFFQIPEWVMFAAFAMVFALYDYALGRVWRLLALFRRGWSTKITSRLKVQS</sequence>
<dbReference type="GO" id="GO:0009243">
    <property type="term" value="P:O antigen biosynthetic process"/>
    <property type="evidence" value="ECO:0007669"/>
    <property type="project" value="UniProtKB-UniRule"/>
</dbReference>
<evidence type="ECO:0000256" key="13">
    <source>
        <dbReference type="PIRSR" id="PIRSR600715-1"/>
    </source>
</evidence>
<dbReference type="CDD" id="cd06853">
    <property type="entry name" value="GT_WecA_like"/>
    <property type="match status" value="1"/>
</dbReference>
<dbReference type="GO" id="GO:0036380">
    <property type="term" value="F:UDP-N-acetylglucosamine-undecaprenyl-phosphate N-acetylglucosaminephosphotransferase activity"/>
    <property type="evidence" value="ECO:0007669"/>
    <property type="project" value="UniProtKB-UniRule"/>
</dbReference>
<feature type="transmembrane region" description="Helical" evidence="12">
    <location>
        <begin position="43"/>
        <end position="62"/>
    </location>
</feature>
<feature type="transmembrane region" description="Helical" evidence="12">
    <location>
        <begin position="242"/>
        <end position="261"/>
    </location>
</feature>
<organism evidence="14 15">
    <name type="scientific">Alcanivorax profundi</name>
    <dbReference type="NCBI Taxonomy" id="2338368"/>
    <lineage>
        <taxon>Bacteria</taxon>
        <taxon>Pseudomonadati</taxon>
        <taxon>Pseudomonadota</taxon>
        <taxon>Gammaproteobacteria</taxon>
        <taxon>Oceanospirillales</taxon>
        <taxon>Alcanivoracaceae</taxon>
        <taxon>Alcanivorax</taxon>
    </lineage>
</organism>
<keyword evidence="8 12" id="KW-0448">Lipopolysaccharide biosynthesis</keyword>
<evidence type="ECO:0000256" key="12">
    <source>
        <dbReference type="HAMAP-Rule" id="MF_02030"/>
    </source>
</evidence>
<dbReference type="GO" id="GO:0016757">
    <property type="term" value="F:glycosyltransferase activity"/>
    <property type="evidence" value="ECO:0007669"/>
    <property type="project" value="UniProtKB-KW"/>
</dbReference>
<keyword evidence="9 12" id="KW-1133">Transmembrane helix</keyword>
<feature type="transmembrane region" description="Helical" evidence="12">
    <location>
        <begin position="157"/>
        <end position="176"/>
    </location>
</feature>
<keyword evidence="15" id="KW-1185">Reference proteome</keyword>
<comment type="cofactor">
    <cofactor evidence="12 13">
        <name>Mg(2+)</name>
        <dbReference type="ChEBI" id="CHEBI:18420"/>
    </cofactor>
</comment>
<evidence type="ECO:0000256" key="6">
    <source>
        <dbReference type="ARBA" id="ARBA00022692"/>
    </source>
</evidence>
<proteinExistence type="inferred from homology"/>
<evidence type="ECO:0000256" key="3">
    <source>
        <dbReference type="ARBA" id="ARBA00022519"/>
    </source>
</evidence>
<dbReference type="GO" id="GO:0000287">
    <property type="term" value="F:magnesium ion binding"/>
    <property type="evidence" value="ECO:0007669"/>
    <property type="project" value="InterPro"/>
</dbReference>
<feature type="binding site" evidence="13">
    <location>
        <position position="150"/>
    </location>
    <ligand>
        <name>Mg(2+)</name>
        <dbReference type="ChEBI" id="CHEBI:18420"/>
    </ligand>
</feature>
<dbReference type="GO" id="GO:0071555">
    <property type="term" value="P:cell wall organization"/>
    <property type="evidence" value="ECO:0007669"/>
    <property type="project" value="TreeGrafter"/>
</dbReference>
<evidence type="ECO:0000256" key="10">
    <source>
        <dbReference type="ARBA" id="ARBA00023136"/>
    </source>
</evidence>
<evidence type="ECO:0000256" key="11">
    <source>
        <dbReference type="ARBA" id="ARBA00023211"/>
    </source>
</evidence>
<dbReference type="UniPathway" id="UPA00281"/>
<evidence type="ECO:0000256" key="2">
    <source>
        <dbReference type="ARBA" id="ARBA00022475"/>
    </source>
</evidence>
<gene>
    <name evidence="12 14" type="primary">wecA</name>
    <name evidence="14" type="ORF">D4A39_11965</name>
</gene>
<evidence type="ECO:0000256" key="7">
    <source>
        <dbReference type="ARBA" id="ARBA00022842"/>
    </source>
</evidence>
<keyword evidence="10 12" id="KW-0472">Membrane</keyword>
<evidence type="ECO:0000256" key="9">
    <source>
        <dbReference type="ARBA" id="ARBA00022989"/>
    </source>
</evidence>
<dbReference type="EMBL" id="QYYA01000003">
    <property type="protein sequence ID" value="RJG17426.1"/>
    <property type="molecule type" value="Genomic_DNA"/>
</dbReference>
<dbReference type="InterPro" id="IPR012750">
    <property type="entry name" value="ECA_WecA-rel"/>
</dbReference>
<keyword evidence="3 12" id="KW-0997">Cell inner membrane</keyword>
<reference evidence="14 15" key="1">
    <citation type="submission" date="2018-09" db="EMBL/GenBank/DDBJ databases">
        <title>Alcanivorax profundi sp. nov., isolated from 1000 m-depth seawater of the Mariana Trench.</title>
        <authorList>
            <person name="Liu J."/>
        </authorList>
    </citation>
    <scope>NUCLEOTIDE SEQUENCE [LARGE SCALE GENOMIC DNA]</scope>
    <source>
        <strain evidence="14 15">MTEO17</strain>
    </source>
</reference>
<comment type="similarity">
    <text evidence="12">Belongs to the glycosyltransferase 4 family. WecA subfamily.</text>
</comment>
<evidence type="ECO:0000313" key="15">
    <source>
        <dbReference type="Proteomes" id="UP000283734"/>
    </source>
</evidence>
<feature type="transmembrane region" description="Helical" evidence="12">
    <location>
        <begin position="12"/>
        <end position="31"/>
    </location>
</feature>
<keyword evidence="2 12" id="KW-1003">Cell membrane</keyword>
<comment type="catalytic activity">
    <reaction evidence="12">
        <text>di-trans,octa-cis-undecaprenyl phosphate + UDP-N-acetyl-alpha-D-glucosamine = N-acetyl-alpha-D-glucosaminyl-di-trans,octa-cis-undecaprenyl diphosphate + UMP</text>
        <dbReference type="Rhea" id="RHEA:28090"/>
        <dbReference type="ChEBI" id="CHEBI:57705"/>
        <dbReference type="ChEBI" id="CHEBI:57865"/>
        <dbReference type="ChEBI" id="CHEBI:60392"/>
        <dbReference type="ChEBI" id="CHEBI:62959"/>
        <dbReference type="EC" id="2.7.8.33"/>
    </reaction>
</comment>
<feature type="transmembrane region" description="Helical" evidence="12">
    <location>
        <begin position="292"/>
        <end position="312"/>
    </location>
</feature>
<feature type="transmembrane region" description="Helical" evidence="12">
    <location>
        <begin position="68"/>
        <end position="86"/>
    </location>
</feature>
<evidence type="ECO:0000313" key="14">
    <source>
        <dbReference type="EMBL" id="RJG17426.1"/>
    </source>
</evidence>
<dbReference type="InterPro" id="IPR018480">
    <property type="entry name" value="PNAcMuramoyl-5peptid_Trfase_CS"/>
</dbReference>
<comment type="subcellular location">
    <subcellularLocation>
        <location evidence="12">Cell inner membrane</location>
        <topology evidence="12">Multi-pass membrane protein</topology>
    </subcellularLocation>
    <subcellularLocation>
        <location evidence="1">Cell membrane</location>
        <topology evidence="1">Multi-pass membrane protein</topology>
    </subcellularLocation>
</comment>
<protein>
    <recommendedName>
        <fullName evidence="12">Undecaprenyl-phosphate alpha-N-acetylglucosaminyl 1-phosphate transferase</fullName>
        <ecNumber evidence="12">2.7.8.33</ecNumber>
    </recommendedName>
    <alternativeName>
        <fullName evidence="12">UDP-GlcNAc:undecaprenyl-phosphate GlcNAc-1-phosphate transferase</fullName>
    </alternativeName>
    <alternativeName>
        <fullName evidence="12">Undecaprenyl-phosphate GlcNAc-1-phosphate transferase</fullName>
    </alternativeName>
</protein>
<dbReference type="PANTHER" id="PTHR22926:SF3">
    <property type="entry name" value="UNDECAPRENYL-PHOSPHATE ALPHA-N-ACETYLGLUCOSAMINYL 1-PHOSPHATE TRANSFERASE"/>
    <property type="match status" value="1"/>
</dbReference>
<accession>A0A418XX59</accession>
<feature type="transmembrane region" description="Helical" evidence="12">
    <location>
        <begin position="318"/>
        <end position="339"/>
    </location>
</feature>
<comment type="caution">
    <text evidence="14">The sequence shown here is derived from an EMBL/GenBank/DDBJ whole genome shotgun (WGS) entry which is preliminary data.</text>
</comment>
<keyword evidence="7 12" id="KW-0460">Magnesium</keyword>
<feature type="transmembrane region" description="Helical" evidence="12">
    <location>
        <begin position="182"/>
        <end position="200"/>
    </location>
</feature>
<evidence type="ECO:0000256" key="5">
    <source>
        <dbReference type="ARBA" id="ARBA00022679"/>
    </source>
</evidence>
<comment type="pathway">
    <text evidence="12">Bacterial outer membrane biogenesis; LPS O-antigen biosynthesis.</text>
</comment>
<keyword evidence="13" id="KW-0479">Metal-binding</keyword>
<evidence type="ECO:0000256" key="8">
    <source>
        <dbReference type="ARBA" id="ARBA00022985"/>
    </source>
</evidence>
<dbReference type="Proteomes" id="UP000283734">
    <property type="component" value="Unassembled WGS sequence"/>
</dbReference>
<keyword evidence="4 12" id="KW-0328">Glycosyltransferase</keyword>
<dbReference type="GO" id="GO:0030145">
    <property type="term" value="F:manganese ion binding"/>
    <property type="evidence" value="ECO:0007669"/>
    <property type="project" value="InterPro"/>
</dbReference>
<dbReference type="EC" id="2.7.8.33" evidence="12"/>
<dbReference type="PANTHER" id="PTHR22926">
    <property type="entry name" value="PHOSPHO-N-ACETYLMURAMOYL-PENTAPEPTIDE-TRANSFERASE"/>
    <property type="match status" value="1"/>
</dbReference>